<dbReference type="InterPro" id="IPR001347">
    <property type="entry name" value="SIS_dom"/>
</dbReference>
<dbReference type="InterPro" id="IPR036412">
    <property type="entry name" value="HAD-like_sf"/>
</dbReference>
<dbReference type="Gene3D" id="3.90.1070.10">
    <property type="match status" value="1"/>
</dbReference>
<dbReference type="EMBL" id="AP025730">
    <property type="protein sequence ID" value="BDI06297.1"/>
    <property type="molecule type" value="Genomic_DNA"/>
</dbReference>
<dbReference type="RefSeq" id="WP_251969590.1">
    <property type="nucleotide sequence ID" value="NZ_AP025730.1"/>
</dbReference>
<keyword evidence="3" id="KW-1185">Reference proteome</keyword>
<accession>A0ABM7YP86</accession>
<evidence type="ECO:0000313" key="3">
    <source>
        <dbReference type="Proteomes" id="UP001057498"/>
    </source>
</evidence>
<proteinExistence type="predicted"/>
<dbReference type="Pfam" id="PF05116">
    <property type="entry name" value="S6PP"/>
    <property type="match status" value="1"/>
</dbReference>
<dbReference type="SUPFAM" id="SSF53697">
    <property type="entry name" value="SIS domain"/>
    <property type="match status" value="1"/>
</dbReference>
<name>A0ABM7YP86_9BURK</name>
<evidence type="ECO:0000313" key="2">
    <source>
        <dbReference type="EMBL" id="BDI06297.1"/>
    </source>
</evidence>
<gene>
    <name evidence="2" type="ORF">CATMQ487_32670</name>
</gene>
<dbReference type="InterPro" id="IPR023214">
    <property type="entry name" value="HAD_sf"/>
</dbReference>
<feature type="domain" description="SIS" evidence="1">
    <location>
        <begin position="35"/>
        <end position="175"/>
    </location>
</feature>
<dbReference type="Gene3D" id="3.40.50.1000">
    <property type="entry name" value="HAD superfamily/HAD-like"/>
    <property type="match status" value="1"/>
</dbReference>
<sequence length="658" mass="70948">MVASATVPNHYEGELAELGHSYAAACAANIDSLKLAVASAAECSLIGVGSGGSFTVASLLCSLHETYTGRVSRPSTPLEIICSPALASSSPVFLVSAEGNNPDIVEALERARRFSSRPVHVLTNRQDSTLMSHVGALPGVKPYVFQLAKKDGYLATNSLLLDAVLVARAYAELNCRPSQMPASVEGLQVGDRSVEQWIDEAHPFLDEAVRRGALTVVYSPLLKPIATDLESKLSEGALLHVQLADLRSYAHGRHLWLAQRPEECAILALIEPSLGQLWEGMRAQFPAGIPTLAMPLGGCEPVHLIAGLVAQMHMVAAVGRLMGKDPGRPEVPSYGRAIHYTNLHDMIPLPKADAPAEESSKYEVLGAHWPARRDHGEMRRAAQAFTASLRAQRFRAVVFDYDGTLCSSQSRDGPPSPEVVSHLVRLVHAGVVVGVASGRGGSIQECLAAVMPEGVLTKIRLGLYNGGWISTADVSPAPPEETSEFLSHVTRIVVRLKSLGVPIDAHRTTHPYQVSVRFREGIATEGMWFVIADALRQAGLDLSTMVRSKHSVDILAEGVSKSALVAAIIQQDNVDPYQILTMGDQGAWPGNDAALLEHRYSLSVDLPSRRLDRGWKLAPIEKRDVDATLWYLEHMDAQDGMFRVQLPQAGLDGGEVHA</sequence>
<dbReference type="PROSITE" id="PS51464">
    <property type="entry name" value="SIS"/>
    <property type="match status" value="1"/>
</dbReference>
<dbReference type="InterPro" id="IPR006379">
    <property type="entry name" value="HAD-SF_hydro_IIB"/>
</dbReference>
<protein>
    <recommendedName>
        <fullName evidence="1">SIS domain-containing protein</fullName>
    </recommendedName>
</protein>
<organism evidence="2 3">
    <name type="scientific">Sphaerotilus microaerophilus</name>
    <dbReference type="NCBI Taxonomy" id="2914710"/>
    <lineage>
        <taxon>Bacteria</taxon>
        <taxon>Pseudomonadati</taxon>
        <taxon>Pseudomonadota</taxon>
        <taxon>Betaproteobacteria</taxon>
        <taxon>Burkholderiales</taxon>
        <taxon>Sphaerotilaceae</taxon>
        <taxon>Sphaerotilus</taxon>
    </lineage>
</organism>
<dbReference type="InterPro" id="IPR006380">
    <property type="entry name" value="SPP-like_dom"/>
</dbReference>
<dbReference type="InterPro" id="IPR046348">
    <property type="entry name" value="SIS_dom_sf"/>
</dbReference>
<dbReference type="Gene3D" id="3.40.50.10490">
    <property type="entry name" value="Glucose-6-phosphate isomerase like protein, domain 1"/>
    <property type="match status" value="1"/>
</dbReference>
<dbReference type="NCBIfam" id="TIGR01484">
    <property type="entry name" value="HAD-SF-IIB"/>
    <property type="match status" value="1"/>
</dbReference>
<reference evidence="2" key="1">
    <citation type="submission" date="2022-04" db="EMBL/GenBank/DDBJ databases">
        <title>Whole genome sequence of Sphaerotilus sp. FB-5.</title>
        <authorList>
            <person name="Takeda M."/>
            <person name="Narihara S."/>
            <person name="Akimoto M."/>
            <person name="Akimoto R."/>
            <person name="Nishiyashiki S."/>
            <person name="Murakami T."/>
        </authorList>
    </citation>
    <scope>NUCLEOTIDE SEQUENCE</scope>
    <source>
        <strain evidence="2">FB-5</strain>
    </source>
</reference>
<dbReference type="Proteomes" id="UP001057498">
    <property type="component" value="Chromosome"/>
</dbReference>
<dbReference type="SUPFAM" id="SSF56784">
    <property type="entry name" value="HAD-like"/>
    <property type="match status" value="1"/>
</dbReference>
<evidence type="ECO:0000259" key="1">
    <source>
        <dbReference type="PROSITE" id="PS51464"/>
    </source>
</evidence>